<dbReference type="EnsemblPlants" id="OPUNC10G04610.2">
    <property type="protein sequence ID" value="OPUNC10G04610.2"/>
    <property type="gene ID" value="OPUNC10G04610"/>
</dbReference>
<feature type="region of interest" description="Disordered" evidence="1">
    <location>
        <begin position="1"/>
        <end position="23"/>
    </location>
</feature>
<keyword evidence="3" id="KW-1185">Reference proteome</keyword>
<evidence type="ECO:0000313" key="3">
    <source>
        <dbReference type="Proteomes" id="UP000026962"/>
    </source>
</evidence>
<organism evidence="2">
    <name type="scientific">Oryza punctata</name>
    <name type="common">Red rice</name>
    <dbReference type="NCBI Taxonomy" id="4537"/>
    <lineage>
        <taxon>Eukaryota</taxon>
        <taxon>Viridiplantae</taxon>
        <taxon>Streptophyta</taxon>
        <taxon>Embryophyta</taxon>
        <taxon>Tracheophyta</taxon>
        <taxon>Spermatophyta</taxon>
        <taxon>Magnoliopsida</taxon>
        <taxon>Liliopsida</taxon>
        <taxon>Poales</taxon>
        <taxon>Poaceae</taxon>
        <taxon>BOP clade</taxon>
        <taxon>Oryzoideae</taxon>
        <taxon>Oryzeae</taxon>
        <taxon>Oryzinae</taxon>
        <taxon>Oryza</taxon>
    </lineage>
</organism>
<sequence>MMGAPDRVPGEPFAAKPSKDAEMDRILKSMEGKVLKDKGSAKKDLKQQVVKQIKDTGIY</sequence>
<dbReference type="Proteomes" id="UP000026962">
    <property type="component" value="Chromosome 10"/>
</dbReference>
<dbReference type="Gramene" id="OPUNC10G04610.4">
    <property type="protein sequence ID" value="OPUNC10G04610.4"/>
    <property type="gene ID" value="OPUNC10G04610"/>
</dbReference>
<name>A0A0E0M6C7_ORYPU</name>
<dbReference type="Gramene" id="OPUNC10G04610.1">
    <property type="protein sequence ID" value="OPUNC10G04610.1"/>
    <property type="gene ID" value="OPUNC10G04610"/>
</dbReference>
<evidence type="ECO:0000313" key="2">
    <source>
        <dbReference type="EnsemblPlants" id="OPUNC10G04610.4"/>
    </source>
</evidence>
<dbReference type="HOGENOM" id="CLU_2964961_0_0_1"/>
<dbReference type="EnsemblPlants" id="OPUNC10G04610.1">
    <property type="protein sequence ID" value="OPUNC10G04610.1"/>
    <property type="gene ID" value="OPUNC10G04610"/>
</dbReference>
<dbReference type="EnsemblPlants" id="OPUNC10G04610.4">
    <property type="protein sequence ID" value="OPUNC10G04610.4"/>
    <property type="gene ID" value="OPUNC10G04610"/>
</dbReference>
<dbReference type="Gramene" id="OPUNC10G04610.2">
    <property type="protein sequence ID" value="OPUNC10G04610.2"/>
    <property type="gene ID" value="OPUNC10G04610"/>
</dbReference>
<dbReference type="STRING" id="4537.A0A0E0M6C7"/>
<dbReference type="Gramene" id="OPUNC10G04610.3">
    <property type="protein sequence ID" value="OPUNC10G04610.3"/>
    <property type="gene ID" value="OPUNC10G04610"/>
</dbReference>
<proteinExistence type="predicted"/>
<evidence type="ECO:0000256" key="1">
    <source>
        <dbReference type="SAM" id="MobiDB-lite"/>
    </source>
</evidence>
<reference evidence="2" key="1">
    <citation type="submission" date="2015-04" db="UniProtKB">
        <authorList>
            <consortium name="EnsemblPlants"/>
        </authorList>
    </citation>
    <scope>IDENTIFICATION</scope>
</reference>
<dbReference type="AlphaFoldDB" id="A0A0E0M6C7"/>
<dbReference type="EnsemblPlants" id="OPUNC10G04610.3">
    <property type="protein sequence ID" value="OPUNC10G04610.3"/>
    <property type="gene ID" value="OPUNC10G04610"/>
</dbReference>
<protein>
    <submittedName>
        <fullName evidence="2">Uncharacterized protein</fullName>
    </submittedName>
</protein>
<accession>A0A0E0M6C7</accession>
<reference evidence="2" key="2">
    <citation type="submission" date="2018-05" db="EMBL/GenBank/DDBJ databases">
        <title>OpunRS2 (Oryza punctata Reference Sequence Version 2).</title>
        <authorList>
            <person name="Zhang J."/>
            <person name="Kudrna D."/>
            <person name="Lee S."/>
            <person name="Talag J."/>
            <person name="Welchert J."/>
            <person name="Wing R.A."/>
        </authorList>
    </citation>
    <scope>NUCLEOTIDE SEQUENCE [LARGE SCALE GENOMIC DNA]</scope>
</reference>